<name>A0AA37V8K0_9BACT</name>
<comment type="caution">
    <text evidence="2">The sequence shown here is derived from an EMBL/GenBank/DDBJ whole genome shotgun (WGS) entry which is preliminary data.</text>
</comment>
<reference evidence="2" key="1">
    <citation type="submission" date="2022-08" db="EMBL/GenBank/DDBJ databases">
        <title>Draft genome sequencing of Roseisolibacter agri AW1220.</title>
        <authorList>
            <person name="Tobiishi Y."/>
            <person name="Tonouchi A."/>
        </authorList>
    </citation>
    <scope>NUCLEOTIDE SEQUENCE</scope>
    <source>
        <strain evidence="2">AW1220</strain>
    </source>
</reference>
<evidence type="ECO:0000313" key="3">
    <source>
        <dbReference type="Proteomes" id="UP001161325"/>
    </source>
</evidence>
<keyword evidence="3" id="KW-1185">Reference proteome</keyword>
<proteinExistence type="predicted"/>
<dbReference type="EMBL" id="BRXS01000007">
    <property type="protein sequence ID" value="GLC27866.1"/>
    <property type="molecule type" value="Genomic_DNA"/>
</dbReference>
<evidence type="ECO:0000256" key="1">
    <source>
        <dbReference type="SAM" id="MobiDB-lite"/>
    </source>
</evidence>
<gene>
    <name evidence="2" type="ORF">rosag_43790</name>
</gene>
<protein>
    <submittedName>
        <fullName evidence="2">Uncharacterized protein</fullName>
    </submittedName>
</protein>
<feature type="region of interest" description="Disordered" evidence="1">
    <location>
        <begin position="1"/>
        <end position="24"/>
    </location>
</feature>
<evidence type="ECO:0000313" key="2">
    <source>
        <dbReference type="EMBL" id="GLC27866.1"/>
    </source>
</evidence>
<sequence length="63" mass="6204">MSSGCQCAASGDGSRQASSDDGALLPWGTVAGAVASRDGTVMTEIRKADGNGWTLARAGLSSS</sequence>
<dbReference type="Proteomes" id="UP001161325">
    <property type="component" value="Unassembled WGS sequence"/>
</dbReference>
<organism evidence="2 3">
    <name type="scientific">Roseisolibacter agri</name>
    <dbReference type="NCBI Taxonomy" id="2014610"/>
    <lineage>
        <taxon>Bacteria</taxon>
        <taxon>Pseudomonadati</taxon>
        <taxon>Gemmatimonadota</taxon>
        <taxon>Gemmatimonadia</taxon>
        <taxon>Gemmatimonadales</taxon>
        <taxon>Gemmatimonadaceae</taxon>
        <taxon>Roseisolibacter</taxon>
    </lineage>
</organism>
<dbReference type="AlphaFoldDB" id="A0AA37V8K0"/>
<accession>A0AA37V8K0</accession>